<name>A0A922LUI6_SCHHA</name>
<evidence type="ECO:0000256" key="1">
    <source>
        <dbReference type="ARBA" id="ARBA00022679"/>
    </source>
</evidence>
<evidence type="ECO:0000259" key="5">
    <source>
        <dbReference type="PROSITE" id="PS50127"/>
    </source>
</evidence>
<dbReference type="InterPro" id="IPR050113">
    <property type="entry name" value="Ub_conjugating_enzyme"/>
</dbReference>
<dbReference type="AlphaFoldDB" id="A0A922LUI6"/>
<proteinExistence type="inferred from homology"/>
<feature type="domain" description="UBC core" evidence="5">
    <location>
        <begin position="3"/>
        <end position="131"/>
    </location>
</feature>
<reference evidence="6" key="4">
    <citation type="journal article" date="2022" name="PLoS Pathog.">
        <title>Chromosome-level genome of Schistosoma haematobium underpins genome-wide explorations of molecular variation.</title>
        <authorList>
            <person name="Stroehlein A.J."/>
            <person name="Korhonen P.K."/>
            <person name="Lee V.V."/>
            <person name="Ralph S.A."/>
            <person name="Mentink-Kane M."/>
            <person name="You H."/>
            <person name="McManus D.P."/>
            <person name="Tchuente L.T."/>
            <person name="Stothard J.R."/>
            <person name="Kaur P."/>
            <person name="Dudchenko O."/>
            <person name="Aiden E.L."/>
            <person name="Yang B."/>
            <person name="Yang H."/>
            <person name="Emery A.M."/>
            <person name="Webster B.L."/>
            <person name="Brindley P.J."/>
            <person name="Rollinson D."/>
            <person name="Chang B.C.H."/>
            <person name="Gasser R.B."/>
            <person name="Young N.D."/>
        </authorList>
    </citation>
    <scope>NUCLEOTIDE SEQUENCE</scope>
</reference>
<feature type="active site" description="Glycyl thioester intermediate" evidence="3">
    <location>
        <position position="87"/>
    </location>
</feature>
<accession>A0A922LUI6</accession>
<keyword evidence="7" id="KW-1185">Reference proteome</keyword>
<dbReference type="CTD" id="24589515"/>
<comment type="similarity">
    <text evidence="4">Belongs to the ubiquitin-conjugating enzyme family.</text>
</comment>
<dbReference type="Proteomes" id="UP000471633">
    <property type="component" value="Unassembled WGS sequence"/>
</dbReference>
<dbReference type="GO" id="GO:0005524">
    <property type="term" value="F:ATP binding"/>
    <property type="evidence" value="ECO:0007669"/>
    <property type="project" value="UniProtKB-UniRule"/>
</dbReference>
<dbReference type="InterPro" id="IPR000608">
    <property type="entry name" value="UBC"/>
</dbReference>
<sequence length="131" mass="15048">MSSLPKRIIKETQKLIQDPCDGIKAVPDENNARYFLVSIDGPKDSAYEGGIFDLELFLPEEYPMTAPKVRFTTKLYHPNIDRLGRICLDILKGHEISLWYHFPSGSHQLNPIFSLSKSITNFILYHHSRVC</sequence>
<evidence type="ECO:0000256" key="2">
    <source>
        <dbReference type="ARBA" id="ARBA00022786"/>
    </source>
</evidence>
<gene>
    <name evidence="6" type="primary">UBE2N_1</name>
    <name evidence="6" type="ORF">MS3_00004990</name>
</gene>
<dbReference type="SUPFAM" id="SSF54495">
    <property type="entry name" value="UBC-like"/>
    <property type="match status" value="1"/>
</dbReference>
<dbReference type="EMBL" id="AMPZ03000001">
    <property type="protein sequence ID" value="KAH9594266.1"/>
    <property type="molecule type" value="Genomic_DNA"/>
</dbReference>
<dbReference type="GeneID" id="24589515"/>
<evidence type="ECO:0000256" key="4">
    <source>
        <dbReference type="RuleBase" id="RU362109"/>
    </source>
</evidence>
<dbReference type="Gene3D" id="3.10.110.10">
    <property type="entry name" value="Ubiquitin Conjugating Enzyme"/>
    <property type="match status" value="1"/>
</dbReference>
<keyword evidence="4" id="KW-0067">ATP-binding</keyword>
<keyword evidence="4" id="KW-0547">Nucleotide-binding</keyword>
<dbReference type="Pfam" id="PF00179">
    <property type="entry name" value="UQ_con"/>
    <property type="match status" value="1"/>
</dbReference>
<dbReference type="SMART" id="SM00212">
    <property type="entry name" value="UBCc"/>
    <property type="match status" value="1"/>
</dbReference>
<organism evidence="6 7">
    <name type="scientific">Schistosoma haematobium</name>
    <name type="common">Blood fluke</name>
    <dbReference type="NCBI Taxonomy" id="6185"/>
    <lineage>
        <taxon>Eukaryota</taxon>
        <taxon>Metazoa</taxon>
        <taxon>Spiralia</taxon>
        <taxon>Lophotrochozoa</taxon>
        <taxon>Platyhelminthes</taxon>
        <taxon>Trematoda</taxon>
        <taxon>Digenea</taxon>
        <taxon>Strigeidida</taxon>
        <taxon>Schistosomatoidea</taxon>
        <taxon>Schistosomatidae</taxon>
        <taxon>Schistosoma</taxon>
    </lineage>
</organism>
<keyword evidence="1" id="KW-0808">Transferase</keyword>
<dbReference type="PANTHER" id="PTHR24067">
    <property type="entry name" value="UBIQUITIN-CONJUGATING ENZYME E2"/>
    <property type="match status" value="1"/>
</dbReference>
<comment type="caution">
    <text evidence="6">The sequence shown here is derived from an EMBL/GenBank/DDBJ whole genome shotgun (WGS) entry which is preliminary data.</text>
</comment>
<evidence type="ECO:0000313" key="6">
    <source>
        <dbReference type="EMBL" id="KAH9594266.1"/>
    </source>
</evidence>
<protein>
    <submittedName>
        <fullName evidence="6">Ubiquitin-conjugating enzyme E2 N, variant 3</fullName>
    </submittedName>
</protein>
<dbReference type="RefSeq" id="XP_051073411.1">
    <property type="nucleotide sequence ID" value="XM_051212992.1"/>
</dbReference>
<dbReference type="PROSITE" id="PS50127">
    <property type="entry name" value="UBC_2"/>
    <property type="match status" value="1"/>
</dbReference>
<dbReference type="PROSITE" id="PS00183">
    <property type="entry name" value="UBC_1"/>
    <property type="match status" value="1"/>
</dbReference>
<dbReference type="InterPro" id="IPR016135">
    <property type="entry name" value="UBQ-conjugating_enzyme/RWD"/>
</dbReference>
<keyword evidence="2 4" id="KW-0833">Ubl conjugation pathway</keyword>
<reference evidence="6" key="2">
    <citation type="journal article" date="2019" name="Gigascience">
        <title>High-quality Schistosoma haematobium genome achieved by single-molecule and long-range sequencing.</title>
        <authorList>
            <person name="Stroehlein A.J."/>
            <person name="Korhonen P.K."/>
            <person name="Chong T.M."/>
            <person name="Lim Y.L."/>
            <person name="Chan K.G."/>
            <person name="Webster B."/>
            <person name="Rollinson D."/>
            <person name="Brindley P.J."/>
            <person name="Gasser R.B."/>
            <person name="Young N.D."/>
        </authorList>
    </citation>
    <scope>NUCLEOTIDE SEQUENCE</scope>
</reference>
<reference evidence="6" key="1">
    <citation type="journal article" date="2012" name="Nat. Genet.">
        <title>Whole-genome sequence of Schistosoma haematobium.</title>
        <authorList>
            <person name="Young N.D."/>
            <person name="Jex A.R."/>
            <person name="Li B."/>
            <person name="Liu S."/>
            <person name="Yang L."/>
            <person name="Xiong Z."/>
            <person name="Li Y."/>
            <person name="Cantacessi C."/>
            <person name="Hall R.S."/>
            <person name="Xu X."/>
            <person name="Chen F."/>
            <person name="Wu X."/>
            <person name="Zerlotini A."/>
            <person name="Oliveira G."/>
            <person name="Hofmann A."/>
            <person name="Zhang G."/>
            <person name="Fang X."/>
            <person name="Kang Y."/>
            <person name="Campbell B.E."/>
            <person name="Loukas A."/>
            <person name="Ranganathan S."/>
            <person name="Rollinson D."/>
            <person name="Rinaldi G."/>
            <person name="Brindley P.J."/>
            <person name="Yang H."/>
            <person name="Wang J."/>
            <person name="Wang J."/>
            <person name="Gasser R.B."/>
        </authorList>
    </citation>
    <scope>NUCLEOTIDE SEQUENCE</scope>
</reference>
<dbReference type="InterPro" id="IPR023313">
    <property type="entry name" value="UBQ-conjugating_AS"/>
</dbReference>
<evidence type="ECO:0000256" key="3">
    <source>
        <dbReference type="PROSITE-ProRule" id="PRU10133"/>
    </source>
</evidence>
<evidence type="ECO:0000313" key="7">
    <source>
        <dbReference type="Proteomes" id="UP000471633"/>
    </source>
</evidence>
<dbReference type="GO" id="GO:0016740">
    <property type="term" value="F:transferase activity"/>
    <property type="evidence" value="ECO:0007669"/>
    <property type="project" value="UniProtKB-KW"/>
</dbReference>
<reference evidence="6" key="3">
    <citation type="submission" date="2021-06" db="EMBL/GenBank/DDBJ databases">
        <title>Chromosome-level genome assembly for S. haematobium.</title>
        <authorList>
            <person name="Stroehlein A.J."/>
        </authorList>
    </citation>
    <scope>NUCLEOTIDE SEQUENCE</scope>
</reference>